<proteinExistence type="predicted"/>
<keyword evidence="1" id="KW-0539">Nucleus</keyword>
<organism evidence="3 4">
    <name type="scientific">Panagrolaimus superbus</name>
    <dbReference type="NCBI Taxonomy" id="310955"/>
    <lineage>
        <taxon>Eukaryota</taxon>
        <taxon>Metazoa</taxon>
        <taxon>Ecdysozoa</taxon>
        <taxon>Nematoda</taxon>
        <taxon>Chromadorea</taxon>
        <taxon>Rhabditida</taxon>
        <taxon>Tylenchina</taxon>
        <taxon>Panagrolaimomorpha</taxon>
        <taxon>Panagrolaimoidea</taxon>
        <taxon>Panagrolaimidae</taxon>
        <taxon>Panagrolaimus</taxon>
    </lineage>
</organism>
<dbReference type="SMART" id="SM00398">
    <property type="entry name" value="HMG"/>
    <property type="match status" value="1"/>
</dbReference>
<dbReference type="SUPFAM" id="SSF47095">
    <property type="entry name" value="HMG-box"/>
    <property type="match status" value="1"/>
</dbReference>
<evidence type="ECO:0000259" key="2">
    <source>
        <dbReference type="PROSITE" id="PS50118"/>
    </source>
</evidence>
<protein>
    <submittedName>
        <fullName evidence="4">HMG box domain-containing protein</fullName>
    </submittedName>
</protein>
<dbReference type="AlphaFoldDB" id="A0A914YLK0"/>
<feature type="domain" description="HMG box" evidence="2">
    <location>
        <begin position="312"/>
        <end position="382"/>
    </location>
</feature>
<accession>A0A914YLK0</accession>
<dbReference type="WBParaSite" id="PSU_v2.g182.t1">
    <property type="protein sequence ID" value="PSU_v2.g182.t1"/>
    <property type="gene ID" value="PSU_v2.g182"/>
</dbReference>
<dbReference type="PROSITE" id="PS50118">
    <property type="entry name" value="HMG_BOX_2"/>
    <property type="match status" value="1"/>
</dbReference>
<dbReference type="Gene3D" id="1.10.30.10">
    <property type="entry name" value="High mobility group box domain"/>
    <property type="match status" value="1"/>
</dbReference>
<dbReference type="InterPro" id="IPR009071">
    <property type="entry name" value="HMG_box_dom"/>
</dbReference>
<dbReference type="GO" id="GO:0005634">
    <property type="term" value="C:nucleus"/>
    <property type="evidence" value="ECO:0007669"/>
    <property type="project" value="UniProtKB-UniRule"/>
</dbReference>
<sequence length="387" mass="45544">MDTPVKDLQNLNIKTPLKRSQTVDDVDALPEKLMKRTLTKMVDDLPRRETLYKIIKKVNKIRIKEFKAKRQSEEAYKTQMAASQPMHRNFGEYSGPPAKHSDGLKHYLETFQAMPHSVYALYCPIGTLEEQYNSIFYFGLTKSILDRLWQHKKAAKKEFPDKWEYFNGLNRYPAVAIVEVYSDDYAKSALMEILFIKHAVNLGIKIVNRRDNNLQNLPDPANAPYHKELIMHALEHGTKHGCVRNVAAKRSFEFKESRNNEIMIRRIEEPEFVAKSYKANKKWKKSLPEEVDDKRRKRDNTLTRKNRQVHEVKRPVHCYNFWVADAMPRLRKENPGKSNAEYQRMASDAWKAALKDPAQLKPYEEKKAADLKRYLQEMEVYKQKLQK</sequence>
<reference evidence="4" key="1">
    <citation type="submission" date="2022-11" db="UniProtKB">
        <authorList>
            <consortium name="WormBaseParasite"/>
        </authorList>
    </citation>
    <scope>IDENTIFICATION</scope>
</reference>
<keyword evidence="1" id="KW-0238">DNA-binding</keyword>
<feature type="DNA-binding region" description="HMG box" evidence="1">
    <location>
        <begin position="312"/>
        <end position="382"/>
    </location>
</feature>
<keyword evidence="3" id="KW-1185">Reference proteome</keyword>
<dbReference type="Proteomes" id="UP000887577">
    <property type="component" value="Unplaced"/>
</dbReference>
<evidence type="ECO:0000256" key="1">
    <source>
        <dbReference type="PROSITE-ProRule" id="PRU00267"/>
    </source>
</evidence>
<evidence type="ECO:0000313" key="3">
    <source>
        <dbReference type="Proteomes" id="UP000887577"/>
    </source>
</evidence>
<dbReference type="Pfam" id="PF00505">
    <property type="entry name" value="HMG_box"/>
    <property type="match status" value="1"/>
</dbReference>
<dbReference type="InterPro" id="IPR036910">
    <property type="entry name" value="HMG_box_dom_sf"/>
</dbReference>
<dbReference type="GO" id="GO:0003677">
    <property type="term" value="F:DNA binding"/>
    <property type="evidence" value="ECO:0007669"/>
    <property type="project" value="UniProtKB-UniRule"/>
</dbReference>
<evidence type="ECO:0000313" key="4">
    <source>
        <dbReference type="WBParaSite" id="PSU_v2.g182.t1"/>
    </source>
</evidence>
<name>A0A914YLK0_9BILA</name>